<name>T0Q631_SAPDV</name>
<evidence type="ECO:0000256" key="3">
    <source>
        <dbReference type="ARBA" id="ARBA00022989"/>
    </source>
</evidence>
<comment type="subcellular location">
    <subcellularLocation>
        <location evidence="1">Membrane</location>
    </subcellularLocation>
</comment>
<organism evidence="9 10">
    <name type="scientific">Saprolegnia diclina (strain VS20)</name>
    <dbReference type="NCBI Taxonomy" id="1156394"/>
    <lineage>
        <taxon>Eukaryota</taxon>
        <taxon>Sar</taxon>
        <taxon>Stramenopiles</taxon>
        <taxon>Oomycota</taxon>
        <taxon>Saprolegniomycetes</taxon>
        <taxon>Saprolegniales</taxon>
        <taxon>Saprolegniaceae</taxon>
        <taxon>Saprolegnia</taxon>
    </lineage>
</organism>
<keyword evidence="5" id="KW-0863">Zinc-finger</keyword>
<dbReference type="SUPFAM" id="SSF57850">
    <property type="entry name" value="RING/U-box"/>
    <property type="match status" value="1"/>
</dbReference>
<feature type="transmembrane region" description="Helical" evidence="6">
    <location>
        <begin position="186"/>
        <end position="207"/>
    </location>
</feature>
<dbReference type="Gene3D" id="3.30.40.10">
    <property type="entry name" value="Zinc/RING finger domain, C3HC4 (zinc finger)"/>
    <property type="match status" value="1"/>
</dbReference>
<reference evidence="9 10" key="1">
    <citation type="submission" date="2012-04" db="EMBL/GenBank/DDBJ databases">
        <title>The Genome Sequence of Saprolegnia declina VS20.</title>
        <authorList>
            <consortium name="The Broad Institute Genome Sequencing Platform"/>
            <person name="Russ C."/>
            <person name="Nusbaum C."/>
            <person name="Tyler B."/>
            <person name="van West P."/>
            <person name="Dieguez-Uribeondo J."/>
            <person name="de Bruijn I."/>
            <person name="Tripathy S."/>
            <person name="Jiang R."/>
            <person name="Young S.K."/>
            <person name="Zeng Q."/>
            <person name="Gargeya S."/>
            <person name="Fitzgerald M."/>
            <person name="Haas B."/>
            <person name="Abouelleil A."/>
            <person name="Alvarado L."/>
            <person name="Arachchi H.M."/>
            <person name="Berlin A."/>
            <person name="Chapman S.B."/>
            <person name="Goldberg J."/>
            <person name="Griggs A."/>
            <person name="Gujja S."/>
            <person name="Hansen M."/>
            <person name="Howarth C."/>
            <person name="Imamovic A."/>
            <person name="Larimer J."/>
            <person name="McCowen C."/>
            <person name="Montmayeur A."/>
            <person name="Murphy C."/>
            <person name="Neiman D."/>
            <person name="Pearson M."/>
            <person name="Priest M."/>
            <person name="Roberts A."/>
            <person name="Saif S."/>
            <person name="Shea T."/>
            <person name="Sisk P."/>
            <person name="Sykes S."/>
            <person name="Wortman J."/>
            <person name="Nusbaum C."/>
            <person name="Birren B."/>
        </authorList>
    </citation>
    <scope>NUCLEOTIDE SEQUENCE [LARGE SCALE GENOMIC DNA]</scope>
    <source>
        <strain evidence="9 10">VS20</strain>
    </source>
</reference>
<dbReference type="InterPro" id="IPR003137">
    <property type="entry name" value="PA_domain"/>
</dbReference>
<sequence length="293" mass="32404">MRSCVALLLACAKPFCALVLEAPCCSEKVHIPADFGARHALQQHELLLASPLDLCSPINRQLNATGKFLLALRGKCRFLTKAYLAQRANASGLIVMDDVDRDAWEVRMHSDDHDATQDIAIPAVFVSHATGRELAAHVRASAVVVSLNGTGEVYTITQFLERWDLSAEHVRLVHAALDFGQAMLPYMGYVYAISFAYVLVSSLYALLLNWSVAVARRIFLLGPWRHVSYSQHLDLMMATSGEAASCAICLDQFGPCDQIKLLPCTHIYHRSCIDKWFEKGSNACPLCKRPAFP</sequence>
<dbReference type="OrthoDB" id="8062037at2759"/>
<proteinExistence type="predicted"/>
<dbReference type="GO" id="GO:0061630">
    <property type="term" value="F:ubiquitin protein ligase activity"/>
    <property type="evidence" value="ECO:0007669"/>
    <property type="project" value="TreeGrafter"/>
</dbReference>
<dbReference type="PANTHER" id="PTHR22765">
    <property type="entry name" value="RING FINGER AND PROTEASE ASSOCIATED DOMAIN-CONTAINING"/>
    <property type="match status" value="1"/>
</dbReference>
<dbReference type="InParanoid" id="T0Q631"/>
<evidence type="ECO:0000313" key="10">
    <source>
        <dbReference type="Proteomes" id="UP000030762"/>
    </source>
</evidence>
<dbReference type="CDD" id="cd16473">
    <property type="entry name" value="RING-H2_RNF103"/>
    <property type="match status" value="1"/>
</dbReference>
<evidence type="ECO:0000256" key="4">
    <source>
        <dbReference type="ARBA" id="ARBA00023136"/>
    </source>
</evidence>
<dbReference type="InterPro" id="IPR001841">
    <property type="entry name" value="Znf_RING"/>
</dbReference>
<evidence type="ECO:0000313" key="9">
    <source>
        <dbReference type="EMBL" id="EQC30051.1"/>
    </source>
</evidence>
<dbReference type="InterPro" id="IPR046450">
    <property type="entry name" value="PA_dom_sf"/>
</dbReference>
<dbReference type="GO" id="GO:0016020">
    <property type="term" value="C:membrane"/>
    <property type="evidence" value="ECO:0007669"/>
    <property type="project" value="UniProtKB-SubCell"/>
</dbReference>
<evidence type="ECO:0000256" key="6">
    <source>
        <dbReference type="SAM" id="Phobius"/>
    </source>
</evidence>
<dbReference type="SUPFAM" id="SSF52025">
    <property type="entry name" value="PA domain"/>
    <property type="match status" value="1"/>
</dbReference>
<evidence type="ECO:0000259" key="8">
    <source>
        <dbReference type="PROSITE" id="PS50089"/>
    </source>
</evidence>
<dbReference type="STRING" id="1156394.T0Q631"/>
<feature type="domain" description="RING-type" evidence="8">
    <location>
        <begin position="246"/>
        <end position="288"/>
    </location>
</feature>
<dbReference type="GO" id="GO:0006511">
    <property type="term" value="P:ubiquitin-dependent protein catabolic process"/>
    <property type="evidence" value="ECO:0007669"/>
    <property type="project" value="TreeGrafter"/>
</dbReference>
<feature type="chain" id="PRO_5004583023" description="RING-type domain-containing protein" evidence="7">
    <location>
        <begin position="18"/>
        <end position="293"/>
    </location>
</feature>
<dbReference type="eggNOG" id="KOG4628">
    <property type="taxonomic scope" value="Eukaryota"/>
</dbReference>
<dbReference type="GeneID" id="19953055"/>
<keyword evidence="4 6" id="KW-0472">Membrane</keyword>
<dbReference type="Pfam" id="PF13639">
    <property type="entry name" value="zf-RING_2"/>
    <property type="match status" value="1"/>
</dbReference>
<dbReference type="Pfam" id="PF02225">
    <property type="entry name" value="PA"/>
    <property type="match status" value="1"/>
</dbReference>
<accession>T0Q631</accession>
<dbReference type="InterPro" id="IPR013083">
    <property type="entry name" value="Znf_RING/FYVE/PHD"/>
</dbReference>
<protein>
    <recommendedName>
        <fullName evidence="8">RING-type domain-containing protein</fullName>
    </recommendedName>
</protein>
<evidence type="ECO:0000256" key="5">
    <source>
        <dbReference type="PROSITE-ProRule" id="PRU00175"/>
    </source>
</evidence>
<feature type="signal peptide" evidence="7">
    <location>
        <begin position="1"/>
        <end position="17"/>
    </location>
</feature>
<keyword evidence="7" id="KW-0732">Signal</keyword>
<dbReference type="PROSITE" id="PS50089">
    <property type="entry name" value="ZF_RING_2"/>
    <property type="match status" value="1"/>
</dbReference>
<dbReference type="Gene3D" id="3.50.30.30">
    <property type="match status" value="1"/>
</dbReference>
<evidence type="ECO:0000256" key="2">
    <source>
        <dbReference type="ARBA" id="ARBA00022692"/>
    </source>
</evidence>
<keyword evidence="2 6" id="KW-0812">Transmembrane</keyword>
<dbReference type="PANTHER" id="PTHR22765:SF416">
    <property type="entry name" value="E3 UBIQUITIN-PROTEIN LIGASE GODZILLA"/>
    <property type="match status" value="1"/>
</dbReference>
<dbReference type="Proteomes" id="UP000030762">
    <property type="component" value="Unassembled WGS sequence"/>
</dbReference>
<gene>
    <name evidence="9" type="ORF">SDRG_12328</name>
</gene>
<dbReference type="OMA" id="HRSCIDK"/>
<evidence type="ECO:0000256" key="1">
    <source>
        <dbReference type="ARBA" id="ARBA00004370"/>
    </source>
</evidence>
<evidence type="ECO:0000256" key="7">
    <source>
        <dbReference type="SAM" id="SignalP"/>
    </source>
</evidence>
<dbReference type="RefSeq" id="XP_008616618.1">
    <property type="nucleotide sequence ID" value="XM_008618396.1"/>
</dbReference>
<dbReference type="SMART" id="SM00184">
    <property type="entry name" value="RING"/>
    <property type="match status" value="1"/>
</dbReference>
<dbReference type="InterPro" id="IPR051826">
    <property type="entry name" value="E3_ubiquitin-ligase_domain"/>
</dbReference>
<dbReference type="GO" id="GO:0005737">
    <property type="term" value="C:cytoplasm"/>
    <property type="evidence" value="ECO:0007669"/>
    <property type="project" value="TreeGrafter"/>
</dbReference>
<keyword evidence="3 6" id="KW-1133">Transmembrane helix</keyword>
<keyword evidence="10" id="KW-1185">Reference proteome</keyword>
<keyword evidence="5" id="KW-0862">Zinc</keyword>
<dbReference type="GO" id="GO:0008270">
    <property type="term" value="F:zinc ion binding"/>
    <property type="evidence" value="ECO:0007669"/>
    <property type="project" value="UniProtKB-KW"/>
</dbReference>
<dbReference type="EMBL" id="JH767179">
    <property type="protein sequence ID" value="EQC30051.1"/>
    <property type="molecule type" value="Genomic_DNA"/>
</dbReference>
<keyword evidence="5" id="KW-0479">Metal-binding</keyword>
<dbReference type="AlphaFoldDB" id="T0Q631"/>
<dbReference type="VEuPathDB" id="FungiDB:SDRG_12328"/>